<reference evidence="2 3" key="1">
    <citation type="submission" date="2021-04" db="EMBL/GenBank/DDBJ databases">
        <authorList>
            <person name="Huq M.A."/>
        </authorList>
    </citation>
    <scope>NUCLEOTIDE SEQUENCE [LARGE SCALE GENOMIC DNA]</scope>
    <source>
        <strain evidence="2 3">MAH-13</strain>
    </source>
</reference>
<evidence type="ECO:0000259" key="1">
    <source>
        <dbReference type="Pfam" id="PF22818"/>
    </source>
</evidence>
<dbReference type="EMBL" id="JAGJRS010000004">
    <property type="protein sequence ID" value="MBP1473036.1"/>
    <property type="molecule type" value="Genomic_DNA"/>
</dbReference>
<proteinExistence type="predicted"/>
<accession>A0ABS4DJ11</accession>
<name>A0ABS4DJ11_9GAMM</name>
<organism evidence="2 3">
    <name type="scientific">Frateuria flava</name>
    <dbReference type="NCBI Taxonomy" id="2821489"/>
    <lineage>
        <taxon>Bacteria</taxon>
        <taxon>Pseudomonadati</taxon>
        <taxon>Pseudomonadota</taxon>
        <taxon>Gammaproteobacteria</taxon>
        <taxon>Lysobacterales</taxon>
        <taxon>Rhodanobacteraceae</taxon>
        <taxon>Frateuria</taxon>
    </lineage>
</organism>
<sequence length="101" mass="10887">MSTESYHATFSFTAGHPSLPGHFPGRPLVAGVLLLEQVAEALRAWRGQRLACVREAKFVAPLTPEQTAELQLTPAGAQVRFELRRDGHLLARGLVEGAADA</sequence>
<protein>
    <recommendedName>
        <fullName evidence="1">ApeI dehydratase-like domain-containing protein</fullName>
    </recommendedName>
</protein>
<keyword evidence="3" id="KW-1185">Reference proteome</keyword>
<dbReference type="InterPro" id="IPR029069">
    <property type="entry name" value="HotDog_dom_sf"/>
</dbReference>
<evidence type="ECO:0000313" key="3">
    <source>
        <dbReference type="Proteomes" id="UP000823790"/>
    </source>
</evidence>
<dbReference type="Pfam" id="PF22818">
    <property type="entry name" value="ApeI-like"/>
    <property type="match status" value="1"/>
</dbReference>
<dbReference type="Proteomes" id="UP000823790">
    <property type="component" value="Unassembled WGS sequence"/>
</dbReference>
<dbReference type="Gene3D" id="3.10.129.10">
    <property type="entry name" value="Hotdog Thioesterase"/>
    <property type="match status" value="1"/>
</dbReference>
<dbReference type="SUPFAM" id="SSF54637">
    <property type="entry name" value="Thioesterase/thiol ester dehydrase-isomerase"/>
    <property type="match status" value="1"/>
</dbReference>
<gene>
    <name evidence="2" type="ORF">J7I44_01915</name>
</gene>
<feature type="domain" description="ApeI dehydratase-like" evidence="1">
    <location>
        <begin position="4"/>
        <end position="90"/>
    </location>
</feature>
<evidence type="ECO:0000313" key="2">
    <source>
        <dbReference type="EMBL" id="MBP1473036.1"/>
    </source>
</evidence>
<comment type="caution">
    <text evidence="2">The sequence shown here is derived from an EMBL/GenBank/DDBJ whole genome shotgun (WGS) entry which is preliminary data.</text>
</comment>
<dbReference type="RefSeq" id="WP_209614940.1">
    <property type="nucleotide sequence ID" value="NZ_JAGJRS010000004.1"/>
</dbReference>
<dbReference type="InterPro" id="IPR054545">
    <property type="entry name" value="ApeI-like"/>
</dbReference>